<evidence type="ECO:0000313" key="2">
    <source>
        <dbReference type="Proteomes" id="UP000087171"/>
    </source>
</evidence>
<evidence type="ECO:0000256" key="1">
    <source>
        <dbReference type="SAM" id="MobiDB-lite"/>
    </source>
</evidence>
<evidence type="ECO:0000313" key="3">
    <source>
        <dbReference type="RefSeq" id="XP_027187136.1"/>
    </source>
</evidence>
<reference evidence="3 4" key="1">
    <citation type="submission" date="2025-04" db="UniProtKB">
        <authorList>
            <consortium name="RefSeq"/>
        </authorList>
    </citation>
    <scope>IDENTIFICATION</scope>
    <source>
        <tissue evidence="3 4">Etiolated seedlings</tissue>
    </source>
</reference>
<protein>
    <submittedName>
        <fullName evidence="3 4">Uncharacterized protein LOC113784991</fullName>
    </submittedName>
</protein>
<dbReference type="AlphaFoldDB" id="A0A3Q7Y7L1"/>
<feature type="compositionally biased region" description="Acidic residues" evidence="1">
    <location>
        <begin position="89"/>
        <end position="101"/>
    </location>
</feature>
<name>A0A3Q7Y7L1_CICAR</name>
<keyword evidence="2" id="KW-1185">Reference proteome</keyword>
<dbReference type="RefSeq" id="XP_027187137.1">
    <property type="nucleotide sequence ID" value="XM_027331336.1"/>
</dbReference>
<dbReference type="Proteomes" id="UP000087171">
    <property type="component" value="Unplaced"/>
</dbReference>
<gene>
    <name evidence="3 4" type="primary">LOC113784991</name>
</gene>
<sequence length="143" mass="16530">MVAFNVICHNYICSVVLSASEVKVHLYRFGFQPNYWYWIEHGGEVPHIDLENVLGSSGHMDNDNPFTLVQHMVNDAFDPMYDFQNMGDEGNEEEINEEPPNDDARDFYDLLTPANKPLSKVVSSSQRKKSFMNYTKFGRDTRN</sequence>
<organism evidence="2 4">
    <name type="scientific">Cicer arietinum</name>
    <name type="common">Chickpea</name>
    <name type="synonym">Garbanzo</name>
    <dbReference type="NCBI Taxonomy" id="3827"/>
    <lineage>
        <taxon>Eukaryota</taxon>
        <taxon>Viridiplantae</taxon>
        <taxon>Streptophyta</taxon>
        <taxon>Embryophyta</taxon>
        <taxon>Tracheophyta</taxon>
        <taxon>Spermatophyta</taxon>
        <taxon>Magnoliopsida</taxon>
        <taxon>eudicotyledons</taxon>
        <taxon>Gunneridae</taxon>
        <taxon>Pentapetalae</taxon>
        <taxon>rosids</taxon>
        <taxon>fabids</taxon>
        <taxon>Fabales</taxon>
        <taxon>Fabaceae</taxon>
        <taxon>Papilionoideae</taxon>
        <taxon>50 kb inversion clade</taxon>
        <taxon>NPAAA clade</taxon>
        <taxon>Hologalegina</taxon>
        <taxon>IRL clade</taxon>
        <taxon>Cicereae</taxon>
        <taxon>Cicer</taxon>
    </lineage>
</organism>
<dbReference type="OrthoDB" id="1831868at2759"/>
<feature type="region of interest" description="Disordered" evidence="1">
    <location>
        <begin position="86"/>
        <end position="106"/>
    </location>
</feature>
<proteinExistence type="predicted"/>
<evidence type="ECO:0000313" key="4">
    <source>
        <dbReference type="RefSeq" id="XP_027187137.1"/>
    </source>
</evidence>
<accession>A0A3Q7Y7L1</accession>
<dbReference type="RefSeq" id="XP_027187136.1">
    <property type="nucleotide sequence ID" value="XM_027331335.1"/>
</dbReference>